<keyword evidence="7 9" id="KW-0819">tRNA processing</keyword>
<evidence type="ECO:0000256" key="9">
    <source>
        <dbReference type="RuleBase" id="RU368004"/>
    </source>
</evidence>
<dbReference type="PANTHER" id="PTHR21210">
    <property type="entry name" value="TRNA (URACIL-O(2)-)-METHYLTRANSFERASE-RELATED"/>
    <property type="match status" value="1"/>
</dbReference>
<keyword evidence="3 9" id="KW-0963">Cytoplasm</keyword>
<proteinExistence type="inferred from homology"/>
<dbReference type="Proteomes" id="UP000694388">
    <property type="component" value="Unplaced"/>
</dbReference>
<keyword evidence="5 9" id="KW-0808">Transferase</keyword>
<dbReference type="GO" id="GO:0141101">
    <property type="term" value="F:tRNA(Ser) (uridine(44)-2'-O-)-methyltransferase activity"/>
    <property type="evidence" value="ECO:0007669"/>
    <property type="project" value="UniProtKB-EC"/>
</dbReference>
<evidence type="ECO:0000313" key="10">
    <source>
        <dbReference type="Ensembl" id="ENSEBUP00000012787.1"/>
    </source>
</evidence>
<reference evidence="10" key="1">
    <citation type="submission" date="2025-08" db="UniProtKB">
        <authorList>
            <consortium name="Ensembl"/>
        </authorList>
    </citation>
    <scope>IDENTIFICATION</scope>
</reference>
<dbReference type="Ensembl" id="ENSEBUT00000013363.1">
    <property type="protein sequence ID" value="ENSEBUP00000012787.1"/>
    <property type="gene ID" value="ENSEBUG00000008114.1"/>
</dbReference>
<sequence>MPTTEYVTPSVTNGSTTAAPDFLNSTFYSFAILPDKAGVPRPSTGCVYAVGCTADDVWCLTLWLLDSHDWKANGVGIPSIPWLLDRLLPQLCKWMVQAFKGENTQRREFPESLSLLPIEKYALLYQELKMKYKQLVKVWPEVTDPEKFVFEDVAIATYLMVLWAGDGTITSRENRRECFVDLGCGNGLLVHILTREGYPGRGIDLRKRKIWDMYCADTRLEVCKHYQKLSGIHKSHMLFISPLPVSPEGTIGLLSVCPSDPPVVFQTFFSPPPYPLTC</sequence>
<dbReference type="GO" id="GO:0030488">
    <property type="term" value="P:tRNA methylation"/>
    <property type="evidence" value="ECO:0007669"/>
    <property type="project" value="UniProtKB-UniRule"/>
</dbReference>
<keyword evidence="4 9" id="KW-0489">Methyltransferase</keyword>
<organism evidence="10 11">
    <name type="scientific">Eptatretus burgeri</name>
    <name type="common">Inshore hagfish</name>
    <dbReference type="NCBI Taxonomy" id="7764"/>
    <lineage>
        <taxon>Eukaryota</taxon>
        <taxon>Metazoa</taxon>
        <taxon>Chordata</taxon>
        <taxon>Craniata</taxon>
        <taxon>Vertebrata</taxon>
        <taxon>Cyclostomata</taxon>
        <taxon>Myxini</taxon>
        <taxon>Myxiniformes</taxon>
        <taxon>Myxinidae</taxon>
        <taxon>Eptatretinae</taxon>
        <taxon>Eptatretus</taxon>
    </lineage>
</organism>
<accession>A0A8C4QBA7</accession>
<dbReference type="GeneTree" id="ENSGT00390000000645"/>
<evidence type="ECO:0000256" key="2">
    <source>
        <dbReference type="ARBA" id="ARBA00009056"/>
    </source>
</evidence>
<comment type="catalytic activity">
    <reaction evidence="8 9">
        <text>uridine(44) in tRNA(Ser) + S-adenosyl-L-methionine = 2'-O-methyluridine(44) in tRNA(Ser) + S-adenosyl-L-homocysteine + H(+)</text>
        <dbReference type="Rhea" id="RHEA:43100"/>
        <dbReference type="Rhea" id="RHEA-COMP:10339"/>
        <dbReference type="Rhea" id="RHEA-COMP:10340"/>
        <dbReference type="ChEBI" id="CHEBI:15378"/>
        <dbReference type="ChEBI" id="CHEBI:57856"/>
        <dbReference type="ChEBI" id="CHEBI:59789"/>
        <dbReference type="ChEBI" id="CHEBI:65315"/>
        <dbReference type="ChEBI" id="CHEBI:74478"/>
        <dbReference type="EC" id="2.1.1.211"/>
    </reaction>
</comment>
<reference evidence="10" key="2">
    <citation type="submission" date="2025-09" db="UniProtKB">
        <authorList>
            <consortium name="Ensembl"/>
        </authorList>
    </citation>
    <scope>IDENTIFICATION</scope>
</reference>
<dbReference type="PANTHER" id="PTHR21210:SF0">
    <property type="entry name" value="TRNA (URACIL-O(2)-)-METHYLTRANSFERASE-RELATED"/>
    <property type="match status" value="1"/>
</dbReference>
<evidence type="ECO:0000256" key="7">
    <source>
        <dbReference type="ARBA" id="ARBA00022694"/>
    </source>
</evidence>
<comment type="function">
    <text evidence="9">Adenosyl-L-methionine (AdoMet)-dependent tRNA (uracil-O(2)-)-methyltransferase.</text>
</comment>
<protein>
    <recommendedName>
        <fullName evidence="9">tRNA (uracil-O(2)-)-methyltransferase</fullName>
        <ecNumber evidence="9">2.1.1.211</ecNumber>
    </recommendedName>
</protein>
<evidence type="ECO:0000256" key="6">
    <source>
        <dbReference type="ARBA" id="ARBA00022691"/>
    </source>
</evidence>
<evidence type="ECO:0000313" key="11">
    <source>
        <dbReference type="Proteomes" id="UP000694388"/>
    </source>
</evidence>
<keyword evidence="11" id="KW-1185">Reference proteome</keyword>
<evidence type="ECO:0000256" key="5">
    <source>
        <dbReference type="ARBA" id="ARBA00022679"/>
    </source>
</evidence>
<evidence type="ECO:0000256" key="4">
    <source>
        <dbReference type="ARBA" id="ARBA00022603"/>
    </source>
</evidence>
<dbReference type="EC" id="2.1.1.211" evidence="9"/>
<keyword evidence="6 9" id="KW-0949">S-adenosyl-L-methionine</keyword>
<dbReference type="InterPro" id="IPR011671">
    <property type="entry name" value="tRNA_uracil_MeTrfase"/>
</dbReference>
<evidence type="ECO:0000256" key="8">
    <source>
        <dbReference type="ARBA" id="ARBA00047957"/>
    </source>
</evidence>
<dbReference type="Pfam" id="PF07757">
    <property type="entry name" value="AdoMet_MTase"/>
    <property type="match status" value="1"/>
</dbReference>
<dbReference type="GO" id="GO:0005737">
    <property type="term" value="C:cytoplasm"/>
    <property type="evidence" value="ECO:0007669"/>
    <property type="project" value="UniProtKB-SubCell"/>
</dbReference>
<evidence type="ECO:0000256" key="1">
    <source>
        <dbReference type="ARBA" id="ARBA00004496"/>
    </source>
</evidence>
<evidence type="ECO:0000256" key="3">
    <source>
        <dbReference type="ARBA" id="ARBA00022490"/>
    </source>
</evidence>
<dbReference type="AlphaFoldDB" id="A0A8C4QBA7"/>
<comment type="similarity">
    <text evidence="2 9">Belongs to the TRM44 family.</text>
</comment>
<comment type="subcellular location">
    <subcellularLocation>
        <location evidence="1 9">Cytoplasm</location>
    </subcellularLocation>
</comment>
<name>A0A8C4QBA7_EPTBU</name>